<dbReference type="CDD" id="cd07561">
    <property type="entry name" value="Peptidase_S41_CPP_like"/>
    <property type="match status" value="1"/>
</dbReference>
<dbReference type="SUPFAM" id="SSF52096">
    <property type="entry name" value="ClpP/crotonase"/>
    <property type="match status" value="1"/>
</dbReference>
<dbReference type="GO" id="GO:0006508">
    <property type="term" value="P:proteolysis"/>
    <property type="evidence" value="ECO:0007669"/>
    <property type="project" value="InterPro"/>
</dbReference>
<dbReference type="InterPro" id="IPR041613">
    <property type="entry name" value="Pept_S41_N"/>
</dbReference>
<evidence type="ECO:0008006" key="5">
    <source>
        <dbReference type="Google" id="ProtNLM"/>
    </source>
</evidence>
<evidence type="ECO:0000313" key="4">
    <source>
        <dbReference type="Proteomes" id="UP000239007"/>
    </source>
</evidence>
<dbReference type="GO" id="GO:0004175">
    <property type="term" value="F:endopeptidase activity"/>
    <property type="evidence" value="ECO:0007669"/>
    <property type="project" value="TreeGrafter"/>
</dbReference>
<evidence type="ECO:0000313" key="3">
    <source>
        <dbReference type="EMBL" id="PQJ53092.1"/>
    </source>
</evidence>
<reference evidence="3 4" key="1">
    <citation type="submission" date="2016-12" db="EMBL/GenBank/DDBJ databases">
        <title>Diversity of luminous bacteria.</title>
        <authorList>
            <person name="Yoshizawa S."/>
            <person name="Kogure K."/>
        </authorList>
    </citation>
    <scope>NUCLEOTIDE SEQUENCE [LARGE SCALE GENOMIC DNA]</scope>
    <source>
        <strain evidence="3 4">SA4-48</strain>
    </source>
</reference>
<sequence>MKAYQHLLMIFSTLVLSSCSDDSDSQASQFDNLFTSSNCSVSGANDQLFSLLQEKYFWNEGLPKSIDSNAYDSLSDALYELRDEKDRFSFVLTYEEYEDYANSVFFGYGFGHEITQGNDGLRIKYVFEEGSAAQNGLQRGDIITKVGDDLVSDLVAQVIAGTTTFSDIFGPNEDGYSVEVTFVKPDSTVVVADFSKGSIVANTVMASETKELTIDGESKNVAYMVFDSFKESSQTEINTAFTQFKTDNVDEMILDLRYNGGGLISVANQLSSQIGGYNVEDEIFLSYQFNENQSSKNESILFSLGQGIEQLNLDKLVVLTTESSCSASELVINALDPFLDVTIVGDTTCGKPIGMSPELVCDHVIYAINFQTMNAVGFGDYFDGLPATCSVADEVTGNWGDDNDPILAEGLNYLATGQCSASSASSKLLNQNKNQKSTIRKDLSIKDMMLHKDAI</sequence>
<dbReference type="Proteomes" id="UP000239007">
    <property type="component" value="Unassembled WGS sequence"/>
</dbReference>
<dbReference type="PANTHER" id="PTHR32060:SF30">
    <property type="entry name" value="CARBOXY-TERMINAL PROCESSING PROTEASE CTPA"/>
    <property type="match status" value="1"/>
</dbReference>
<dbReference type="PANTHER" id="PTHR32060">
    <property type="entry name" value="TAIL-SPECIFIC PROTEASE"/>
    <property type="match status" value="1"/>
</dbReference>
<evidence type="ECO:0000259" key="2">
    <source>
        <dbReference type="Pfam" id="PF18294"/>
    </source>
</evidence>
<protein>
    <recommendedName>
        <fullName evidence="5">PDZ domain-containing protein</fullName>
    </recommendedName>
</protein>
<dbReference type="Gene3D" id="3.30.750.170">
    <property type="match status" value="1"/>
</dbReference>
<gene>
    <name evidence="3" type="ORF">BTO11_05075</name>
</gene>
<feature type="domain" description="Peptidase S41 N-terminal" evidence="2">
    <location>
        <begin position="44"/>
        <end position="90"/>
    </location>
</feature>
<accession>A0A2S7UU94</accession>
<dbReference type="PROSITE" id="PS51257">
    <property type="entry name" value="PROKAR_LIPOPROTEIN"/>
    <property type="match status" value="1"/>
</dbReference>
<dbReference type="SUPFAM" id="SSF50156">
    <property type="entry name" value="PDZ domain-like"/>
    <property type="match status" value="1"/>
</dbReference>
<organism evidence="3 4">
    <name type="scientific">Psychrosphaera saromensis</name>
    <dbReference type="NCBI Taxonomy" id="716813"/>
    <lineage>
        <taxon>Bacteria</taxon>
        <taxon>Pseudomonadati</taxon>
        <taxon>Pseudomonadota</taxon>
        <taxon>Gammaproteobacteria</taxon>
        <taxon>Alteromonadales</taxon>
        <taxon>Pseudoalteromonadaceae</taxon>
        <taxon>Psychrosphaera</taxon>
    </lineage>
</organism>
<comment type="caution">
    <text evidence="3">The sequence shown here is derived from an EMBL/GenBank/DDBJ whole genome shotgun (WGS) entry which is preliminary data.</text>
</comment>
<dbReference type="Pfam" id="PF03572">
    <property type="entry name" value="Peptidase_S41"/>
    <property type="match status" value="1"/>
</dbReference>
<dbReference type="Pfam" id="PF18294">
    <property type="entry name" value="Pept_S41_N"/>
    <property type="match status" value="1"/>
</dbReference>
<dbReference type="InterPro" id="IPR029045">
    <property type="entry name" value="ClpP/crotonase-like_dom_sf"/>
</dbReference>
<name>A0A2S7UU94_9GAMM</name>
<dbReference type="InterPro" id="IPR005151">
    <property type="entry name" value="Tail-specific_protease"/>
</dbReference>
<dbReference type="RefSeq" id="WP_146105462.1">
    <property type="nucleotide sequence ID" value="NZ_BMYG01000003.1"/>
</dbReference>
<dbReference type="OrthoDB" id="7168509at2"/>
<dbReference type="GO" id="GO:0007165">
    <property type="term" value="P:signal transduction"/>
    <property type="evidence" value="ECO:0007669"/>
    <property type="project" value="TreeGrafter"/>
</dbReference>
<dbReference type="AlphaFoldDB" id="A0A2S7UU94"/>
<keyword evidence="4" id="KW-1185">Reference proteome</keyword>
<dbReference type="Gene3D" id="3.90.226.10">
    <property type="entry name" value="2-enoyl-CoA Hydratase, Chain A, domain 1"/>
    <property type="match status" value="1"/>
</dbReference>
<dbReference type="GO" id="GO:0030288">
    <property type="term" value="C:outer membrane-bounded periplasmic space"/>
    <property type="evidence" value="ECO:0007669"/>
    <property type="project" value="TreeGrafter"/>
</dbReference>
<feature type="domain" description="Tail specific protease" evidence="1">
    <location>
        <begin position="220"/>
        <end position="356"/>
    </location>
</feature>
<dbReference type="EMBL" id="MSCH01000003">
    <property type="protein sequence ID" value="PQJ53092.1"/>
    <property type="molecule type" value="Genomic_DNA"/>
</dbReference>
<dbReference type="InterPro" id="IPR036034">
    <property type="entry name" value="PDZ_sf"/>
</dbReference>
<dbReference type="GO" id="GO:0008236">
    <property type="term" value="F:serine-type peptidase activity"/>
    <property type="evidence" value="ECO:0007669"/>
    <property type="project" value="InterPro"/>
</dbReference>
<proteinExistence type="predicted"/>
<dbReference type="Gene3D" id="2.30.42.10">
    <property type="match status" value="1"/>
</dbReference>
<evidence type="ECO:0000259" key="1">
    <source>
        <dbReference type="Pfam" id="PF03572"/>
    </source>
</evidence>